<protein>
    <submittedName>
        <fullName evidence="1">Uncharacterized protein</fullName>
    </submittedName>
</protein>
<sequence length="98" mass="11488">MQSELATRRRALRVTYLRYIEADRAWREALEEMRAWFPATLRPNRDAMGNPGSRIRRLYEERARALVLLEAAHAKLDTARARLDQRRPDATIRVTVLA</sequence>
<name>A0A225NHW8_9RHOB</name>
<keyword evidence="2" id="KW-1185">Reference proteome</keyword>
<evidence type="ECO:0000313" key="2">
    <source>
        <dbReference type="Proteomes" id="UP000215377"/>
    </source>
</evidence>
<dbReference type="RefSeq" id="WP_088650125.1">
    <property type="nucleotide sequence ID" value="NZ_AQQR01000004.1"/>
</dbReference>
<comment type="caution">
    <text evidence="1">The sequence shown here is derived from an EMBL/GenBank/DDBJ whole genome shotgun (WGS) entry which is preliminary data.</text>
</comment>
<accession>A0A225NHW8</accession>
<gene>
    <name evidence="1" type="ORF">ATO3_12080</name>
</gene>
<dbReference type="AlphaFoldDB" id="A0A225NHW8"/>
<reference evidence="1 2" key="1">
    <citation type="submission" date="2013-04" db="EMBL/GenBank/DDBJ databases">
        <title>Oceanicola sp. 22II1-22F33 Genome Sequencing.</title>
        <authorList>
            <person name="Lai Q."/>
            <person name="Li G."/>
            <person name="Shao Z."/>
        </authorList>
    </citation>
    <scope>NUCLEOTIDE SEQUENCE [LARGE SCALE GENOMIC DNA]</scope>
    <source>
        <strain evidence="1 2">22II1-22F33</strain>
    </source>
</reference>
<dbReference type="EMBL" id="AQQR01000004">
    <property type="protein sequence ID" value="OWU73416.1"/>
    <property type="molecule type" value="Genomic_DNA"/>
</dbReference>
<organism evidence="1 2">
    <name type="scientific">Marinibacterium profundimaris</name>
    <dbReference type="NCBI Taxonomy" id="1679460"/>
    <lineage>
        <taxon>Bacteria</taxon>
        <taxon>Pseudomonadati</taxon>
        <taxon>Pseudomonadota</taxon>
        <taxon>Alphaproteobacteria</taxon>
        <taxon>Rhodobacterales</taxon>
        <taxon>Paracoccaceae</taxon>
        <taxon>Marinibacterium</taxon>
    </lineage>
</organism>
<dbReference type="Proteomes" id="UP000215377">
    <property type="component" value="Unassembled WGS sequence"/>
</dbReference>
<evidence type="ECO:0000313" key="1">
    <source>
        <dbReference type="EMBL" id="OWU73416.1"/>
    </source>
</evidence>
<dbReference type="OrthoDB" id="7866726at2"/>
<proteinExistence type="predicted"/>